<comment type="subcellular location">
    <subcellularLocation>
        <location evidence="2">Membrane</location>
        <topology evidence="2">Single-pass membrane protein</topology>
    </subcellularLocation>
</comment>
<dbReference type="GO" id="GO:0020037">
    <property type="term" value="F:heme binding"/>
    <property type="evidence" value="ECO:0007669"/>
    <property type="project" value="InterPro"/>
</dbReference>
<evidence type="ECO:0000313" key="13">
    <source>
        <dbReference type="EMBL" id="KAK1470070.1"/>
    </source>
</evidence>
<dbReference type="PANTHER" id="PTHR24287">
    <property type="entry name" value="P450, PUTATIVE (EUROFUNG)-RELATED"/>
    <property type="match status" value="1"/>
</dbReference>
<dbReference type="InterPro" id="IPR001128">
    <property type="entry name" value="Cyt_P450"/>
</dbReference>
<protein>
    <submittedName>
        <fullName evidence="13">Cytochrome P450</fullName>
    </submittedName>
</protein>
<dbReference type="SUPFAM" id="SSF48264">
    <property type="entry name" value="Cytochrome P450"/>
    <property type="match status" value="1"/>
</dbReference>
<dbReference type="Proteomes" id="UP001239795">
    <property type="component" value="Unassembled WGS sequence"/>
</dbReference>
<keyword evidence="7 12" id="KW-0560">Oxidoreductase</keyword>
<dbReference type="GO" id="GO:0016705">
    <property type="term" value="F:oxidoreductase activity, acting on paired donors, with incorporation or reduction of molecular oxygen"/>
    <property type="evidence" value="ECO:0007669"/>
    <property type="project" value="InterPro"/>
</dbReference>
<evidence type="ECO:0000256" key="7">
    <source>
        <dbReference type="ARBA" id="ARBA00023002"/>
    </source>
</evidence>
<dbReference type="Gene3D" id="1.10.630.10">
    <property type="entry name" value="Cytochrome P450"/>
    <property type="match status" value="1"/>
</dbReference>
<dbReference type="PANTHER" id="PTHR24287:SF5">
    <property type="entry name" value="P450, PUTATIVE (EUROFUNG)-RELATED"/>
    <property type="match status" value="1"/>
</dbReference>
<evidence type="ECO:0000313" key="14">
    <source>
        <dbReference type="Proteomes" id="UP001239795"/>
    </source>
</evidence>
<evidence type="ECO:0000256" key="10">
    <source>
        <dbReference type="ARBA" id="ARBA00023136"/>
    </source>
</evidence>
<keyword evidence="5 11" id="KW-0479">Metal-binding</keyword>
<keyword evidence="10" id="KW-0472">Membrane</keyword>
<sequence length="496" mass="56512">MTNAELGVLSGLHFLWSITTHALKDQNLKFMHNAFLRSGQGKKNPYTFEVSLIGSRAIFTADPENIRAMLATQFSDFGKGQRFREDWFELMGNSIFNVDGDTWHASRQRLRSLFTRQRVSDLVCFERHIQDMLPALSGGHCVDMKDILSRFALHVSADFSLGRQVDSLTSEEDDAVFEAFERIRHTQSLIERLGPLNFLVPRRRFRKDLEALDKFMGPSIEKAISMPDAELAEIDKTDHGWTLLHACAGVSRDARYLRDEMVSILIAGRDTTATTMSWAFFELAKSPEVLAELRREIENRLGVGAGARLPTYDDLKSMTFVTHVLNETLRLYPNAPFNIRAASKDTSLPRGGGLDGNDPVGVPSGTQIIYSPHILQLRDDLNSYKYPLQDFYPRRWETWTPRPWTYIPFNGGPRICIGQQLALTEMAYVLVRVFQQYRSVEVRQKPMSKYSESMAIGWEKRGMGPDSVEKFVRSRPRMASEITLAPRGSVDLVFRE</sequence>
<dbReference type="CDD" id="cd11063">
    <property type="entry name" value="CYP52"/>
    <property type="match status" value="1"/>
</dbReference>
<dbReference type="InterPro" id="IPR047146">
    <property type="entry name" value="Cyt_P450_E_CYP52_fungi"/>
</dbReference>
<gene>
    <name evidence="13" type="ORF">CMEL01_01837</name>
</gene>
<dbReference type="PROSITE" id="PS00086">
    <property type="entry name" value="CYTOCHROME_P450"/>
    <property type="match status" value="1"/>
</dbReference>
<dbReference type="InterPro" id="IPR017972">
    <property type="entry name" value="Cyt_P450_CS"/>
</dbReference>
<evidence type="ECO:0000256" key="1">
    <source>
        <dbReference type="ARBA" id="ARBA00001971"/>
    </source>
</evidence>
<dbReference type="InterPro" id="IPR002401">
    <property type="entry name" value="Cyt_P450_E_grp-I"/>
</dbReference>
<keyword evidence="14" id="KW-1185">Reference proteome</keyword>
<dbReference type="GO" id="GO:0005506">
    <property type="term" value="F:iron ion binding"/>
    <property type="evidence" value="ECO:0007669"/>
    <property type="project" value="InterPro"/>
</dbReference>
<dbReference type="InterPro" id="IPR036396">
    <property type="entry name" value="Cyt_P450_sf"/>
</dbReference>
<evidence type="ECO:0000256" key="2">
    <source>
        <dbReference type="ARBA" id="ARBA00004167"/>
    </source>
</evidence>
<evidence type="ECO:0000256" key="3">
    <source>
        <dbReference type="ARBA" id="ARBA00010617"/>
    </source>
</evidence>
<keyword evidence="8 11" id="KW-0408">Iron</keyword>
<dbReference type="GO" id="GO:0004497">
    <property type="term" value="F:monooxygenase activity"/>
    <property type="evidence" value="ECO:0007669"/>
    <property type="project" value="UniProtKB-KW"/>
</dbReference>
<dbReference type="EMBL" id="MLGG01000001">
    <property type="protein sequence ID" value="KAK1470070.1"/>
    <property type="molecule type" value="Genomic_DNA"/>
</dbReference>
<feature type="binding site" description="axial binding residue" evidence="11">
    <location>
        <position position="416"/>
    </location>
    <ligand>
        <name>heme</name>
        <dbReference type="ChEBI" id="CHEBI:30413"/>
    </ligand>
    <ligandPart>
        <name>Fe</name>
        <dbReference type="ChEBI" id="CHEBI:18248"/>
    </ligandPart>
</feature>
<organism evidence="13 14">
    <name type="scientific">Colletotrichum melonis</name>
    <dbReference type="NCBI Taxonomy" id="1209925"/>
    <lineage>
        <taxon>Eukaryota</taxon>
        <taxon>Fungi</taxon>
        <taxon>Dikarya</taxon>
        <taxon>Ascomycota</taxon>
        <taxon>Pezizomycotina</taxon>
        <taxon>Sordariomycetes</taxon>
        <taxon>Hypocreomycetidae</taxon>
        <taxon>Glomerellales</taxon>
        <taxon>Glomerellaceae</taxon>
        <taxon>Colletotrichum</taxon>
        <taxon>Colletotrichum acutatum species complex</taxon>
    </lineage>
</organism>
<comment type="similarity">
    <text evidence="3 12">Belongs to the cytochrome P450 family.</text>
</comment>
<proteinExistence type="inferred from homology"/>
<keyword evidence="4" id="KW-0812">Transmembrane</keyword>
<dbReference type="PRINTS" id="PR00385">
    <property type="entry name" value="P450"/>
</dbReference>
<dbReference type="PRINTS" id="PR00463">
    <property type="entry name" value="EP450I"/>
</dbReference>
<keyword evidence="11 12" id="KW-0349">Heme</keyword>
<dbReference type="AlphaFoldDB" id="A0AAI9Y0M3"/>
<comment type="caution">
    <text evidence="13">The sequence shown here is derived from an EMBL/GenBank/DDBJ whole genome shotgun (WGS) entry which is preliminary data.</text>
</comment>
<evidence type="ECO:0000256" key="12">
    <source>
        <dbReference type="RuleBase" id="RU000461"/>
    </source>
</evidence>
<evidence type="ECO:0000256" key="6">
    <source>
        <dbReference type="ARBA" id="ARBA00022989"/>
    </source>
</evidence>
<dbReference type="Pfam" id="PF00067">
    <property type="entry name" value="p450"/>
    <property type="match status" value="1"/>
</dbReference>
<dbReference type="GO" id="GO:0016020">
    <property type="term" value="C:membrane"/>
    <property type="evidence" value="ECO:0007669"/>
    <property type="project" value="UniProtKB-SubCell"/>
</dbReference>
<evidence type="ECO:0000256" key="5">
    <source>
        <dbReference type="ARBA" id="ARBA00022723"/>
    </source>
</evidence>
<keyword evidence="9 12" id="KW-0503">Monooxygenase</keyword>
<evidence type="ECO:0000256" key="8">
    <source>
        <dbReference type="ARBA" id="ARBA00023004"/>
    </source>
</evidence>
<name>A0AAI9Y0M3_9PEZI</name>
<reference evidence="13 14" key="1">
    <citation type="submission" date="2016-10" db="EMBL/GenBank/DDBJ databases">
        <title>The genome sequence of Colletotrichum fioriniae PJ7.</title>
        <authorList>
            <person name="Baroncelli R."/>
        </authorList>
    </citation>
    <scope>NUCLEOTIDE SEQUENCE [LARGE SCALE GENOMIC DNA]</scope>
    <source>
        <strain evidence="13">Col 31</strain>
    </source>
</reference>
<keyword evidence="6" id="KW-1133">Transmembrane helix</keyword>
<evidence type="ECO:0000256" key="4">
    <source>
        <dbReference type="ARBA" id="ARBA00022692"/>
    </source>
</evidence>
<accession>A0AAI9Y0M3</accession>
<comment type="cofactor">
    <cofactor evidence="1 11">
        <name>heme</name>
        <dbReference type="ChEBI" id="CHEBI:30413"/>
    </cofactor>
</comment>
<evidence type="ECO:0000256" key="9">
    <source>
        <dbReference type="ARBA" id="ARBA00023033"/>
    </source>
</evidence>
<evidence type="ECO:0000256" key="11">
    <source>
        <dbReference type="PIRSR" id="PIRSR602401-1"/>
    </source>
</evidence>